<dbReference type="Pfam" id="PF13707">
    <property type="entry name" value="RloB"/>
    <property type="match status" value="1"/>
</dbReference>
<organism evidence="2">
    <name type="scientific">hydrothermal vent metagenome</name>
    <dbReference type="NCBI Taxonomy" id="652676"/>
    <lineage>
        <taxon>unclassified sequences</taxon>
        <taxon>metagenomes</taxon>
        <taxon>ecological metagenomes</taxon>
    </lineage>
</organism>
<feature type="compositionally biased region" description="Basic residues" evidence="1">
    <location>
        <begin position="9"/>
        <end position="21"/>
    </location>
</feature>
<feature type="region of interest" description="Disordered" evidence="1">
    <location>
        <begin position="1"/>
        <end position="21"/>
    </location>
</feature>
<evidence type="ECO:0000256" key="1">
    <source>
        <dbReference type="SAM" id="MobiDB-lite"/>
    </source>
</evidence>
<evidence type="ECO:0000313" key="2">
    <source>
        <dbReference type="EMBL" id="VAX10145.1"/>
    </source>
</evidence>
<dbReference type="EMBL" id="UOFX01000064">
    <property type="protein sequence ID" value="VAX10145.1"/>
    <property type="molecule type" value="Genomic_DNA"/>
</dbReference>
<evidence type="ECO:0008006" key="3">
    <source>
        <dbReference type="Google" id="ProtNLM"/>
    </source>
</evidence>
<name>A0A3B1BUX2_9ZZZZ</name>
<sequence>MGSEDLFHQRRASSHRKLDRKKAKRDAYARVLIVCEGEKTEPNYLRELIDHLKLNSANVEVDGRCGSSPDSIWSYAKRCYQEEVKKGDAYDQVYCVFDRDSHTRYDATVAAIHSTKPKDRYYVITSVPCFEYWLLLHYEFSTRPYNRTERSSPCDCIIEELKGKGYLPDYSKGDRGVFAQIMGQTNRAIANSKRALRHAEKADTDNPTTLMHNLVEYLQNLK</sequence>
<reference evidence="2" key="1">
    <citation type="submission" date="2018-06" db="EMBL/GenBank/DDBJ databases">
        <authorList>
            <person name="Zhirakovskaya E."/>
        </authorList>
    </citation>
    <scope>NUCLEOTIDE SEQUENCE</scope>
</reference>
<dbReference type="AlphaFoldDB" id="A0A3B1BUX2"/>
<dbReference type="InterPro" id="IPR025591">
    <property type="entry name" value="RloB"/>
</dbReference>
<accession>A0A3B1BUX2</accession>
<proteinExistence type="predicted"/>
<protein>
    <recommendedName>
        <fullName evidence="3">RloB</fullName>
    </recommendedName>
</protein>
<gene>
    <name evidence="2" type="ORF">MNBD_GAMMA26-1865</name>
</gene>